<dbReference type="STRING" id="1120980.GCA_000745955_00778"/>
<feature type="domain" description="HTH iclR-type" evidence="1">
    <location>
        <begin position="9"/>
        <end position="56"/>
    </location>
</feature>
<evidence type="ECO:0000313" key="3">
    <source>
        <dbReference type="Proteomes" id="UP000254209"/>
    </source>
</evidence>
<reference evidence="2 3" key="1">
    <citation type="submission" date="2018-06" db="EMBL/GenBank/DDBJ databases">
        <authorList>
            <consortium name="Pathogen Informatics"/>
            <person name="Doyle S."/>
        </authorList>
    </citation>
    <scope>NUCLEOTIDE SEQUENCE [LARGE SCALE GENOMIC DNA]</scope>
    <source>
        <strain evidence="2 3">NCTC10283</strain>
    </source>
</reference>
<dbReference type="GO" id="GO:0003677">
    <property type="term" value="F:DNA binding"/>
    <property type="evidence" value="ECO:0007669"/>
    <property type="project" value="InterPro"/>
</dbReference>
<evidence type="ECO:0000313" key="2">
    <source>
        <dbReference type="EMBL" id="SSY80111.1"/>
    </source>
</evidence>
<dbReference type="GO" id="GO:0006355">
    <property type="term" value="P:regulation of DNA-templated transcription"/>
    <property type="evidence" value="ECO:0007669"/>
    <property type="project" value="InterPro"/>
</dbReference>
<dbReference type="EMBL" id="UFSO01000003">
    <property type="protein sequence ID" value="SSY80111.1"/>
    <property type="molecule type" value="Genomic_DNA"/>
</dbReference>
<keyword evidence="3" id="KW-1185">Reference proteome</keyword>
<name>A0A376BTE4_9NEIS</name>
<dbReference type="SUPFAM" id="SSF46785">
    <property type="entry name" value="Winged helix' DNA-binding domain"/>
    <property type="match status" value="1"/>
</dbReference>
<dbReference type="Pfam" id="PF09339">
    <property type="entry name" value="HTH_IclR"/>
    <property type="match status" value="1"/>
</dbReference>
<dbReference type="InterPro" id="IPR036388">
    <property type="entry name" value="WH-like_DNA-bd_sf"/>
</dbReference>
<dbReference type="RefSeq" id="WP_034291811.1">
    <property type="nucleotide sequence ID" value="NZ_CP091519.2"/>
</dbReference>
<evidence type="ECO:0000259" key="1">
    <source>
        <dbReference type="Pfam" id="PF09339"/>
    </source>
</evidence>
<dbReference type="Gene3D" id="1.10.10.10">
    <property type="entry name" value="Winged helix-like DNA-binding domain superfamily/Winged helix DNA-binding domain"/>
    <property type="match status" value="1"/>
</dbReference>
<dbReference type="OrthoDB" id="8604270at2"/>
<organism evidence="2 3">
    <name type="scientific">Alysiella crassa</name>
    <dbReference type="NCBI Taxonomy" id="153491"/>
    <lineage>
        <taxon>Bacteria</taxon>
        <taxon>Pseudomonadati</taxon>
        <taxon>Pseudomonadota</taxon>
        <taxon>Betaproteobacteria</taxon>
        <taxon>Neisseriales</taxon>
        <taxon>Neisseriaceae</taxon>
        <taxon>Alysiella</taxon>
    </lineage>
</organism>
<protein>
    <submittedName>
        <fullName evidence="2">Uncharacterized protein conserved in archaea</fullName>
    </submittedName>
</protein>
<dbReference type="AlphaFoldDB" id="A0A376BTE4"/>
<dbReference type="InterPro" id="IPR036390">
    <property type="entry name" value="WH_DNA-bd_sf"/>
</dbReference>
<dbReference type="InterPro" id="IPR005471">
    <property type="entry name" value="Tscrpt_reg_IclR_N"/>
</dbReference>
<proteinExistence type="predicted"/>
<dbReference type="Proteomes" id="UP000254209">
    <property type="component" value="Unassembled WGS sequence"/>
</dbReference>
<accession>A0A376BTE4</accession>
<gene>
    <name evidence="2" type="ORF">NCTC10283_01665</name>
</gene>
<sequence length="96" mass="10703">MAASKKGSRVLKVFKALEAHPIIGLSNKEIADGLGLTPTQVSRDLDDLIAEGLVVKLENGNFAYSVKTLQIAERFRKQQERLQSKIQEIGRRIEVE</sequence>